<evidence type="ECO:0000256" key="8">
    <source>
        <dbReference type="SAM" id="Phobius"/>
    </source>
</evidence>
<keyword evidence="5" id="KW-0406">Ion transport</keyword>
<protein>
    <recommendedName>
        <fullName evidence="9">Ion transport domain-containing protein</fullName>
    </recommendedName>
</protein>
<evidence type="ECO:0000313" key="10">
    <source>
        <dbReference type="EMBL" id="KAK7249589.1"/>
    </source>
</evidence>
<keyword evidence="4 8" id="KW-1133">Transmembrane helix</keyword>
<evidence type="ECO:0000256" key="1">
    <source>
        <dbReference type="ARBA" id="ARBA00004141"/>
    </source>
</evidence>
<sequence>MVERRSPRKRISFGFPGGELRINPLADEDCEVARPVDDAVATPVLTAGWAPALLRHRVATDPDTPRSSVAASPYPLEASLAFPAGLTFDELLGDLGAPNGDLVVPNCFTWSAATRDFSFRYREAGASPRAACAFRVAAPPGDQALTAVAQCRERWGINWGSVVIVSRGGCPRLVYLPGEGTYDPAGSSEDDVPESLGEDCAAALLLVAAGLLRALSLGATLAQLEAVFAVALPVFVEAHGRRHLAAFVFEQIRAVVQLRDARYPEFLKAAAARGDLDLGDPGRRHTRAYLASYDRCSPEPPVEYLDLVSIGGCHVLEGAPALPETAPELHRAVETRAYGRVAKAIADGDIDVACGAGDTALHVVARLLSTEAVLDHEPVWFDYAALCLELLHRGAALHKNDAGDTPASALPTRRALRHLLYGTASALDPLKGKARQLVAFLKLKILSSVNPTVTALQAAADLRDAAADPPVAWARALDVLAASMSALASALCELKYEPENESEHALLASLNDQHLGSGVSETMFALLNVDDLQEVQASALDVAMESNDKRFIAHPGVVSVVDAIWNGDVCILHGAHRTAKQPRAASSIPTLLSKLSSPKMRVVSTPRRLPAAPKLAQKLAYFKSRSVTPQSQFLYDVTSDVVFLAVYMTTLLPASRTYSAASGASFVFLCAMLFSKYAAELDDLIVRSDGRVWEYCSDPWNLIDVASILSMTQVLALLRFGSESTHAFAYAAAVSLTTEFTRLLYFIPIIFPQMGPILRIAQLMVKDVINFCVIMTLLVVGNGAGLYVLVKREDSFDDEEDPECESSTFARLGKGGWMDGGLGRSIFVIFQAALGEYDFSFACLNMDPKRTVFVRIFYCASIVISNVMLLNLLIAMMSSTYDRVTEDAEIEGKFLRAKIVHYSSQLTLPRPFNALQIAHRIARKVCQRAPRESATALLKSDGGSIGGRRATKVAEHVATAASALLVELAEASQNFRCNRSRVFNLIFAAELDGVANDGFRHLESHAARDIMHFILVATHVAPLLPAAENV</sequence>
<comment type="caution">
    <text evidence="10">The sequence shown here is derived from an EMBL/GenBank/DDBJ whole genome shotgun (WGS) entry which is preliminary data.</text>
</comment>
<keyword evidence="11" id="KW-1185">Reference proteome</keyword>
<dbReference type="InterPro" id="IPR005821">
    <property type="entry name" value="Ion_trans_dom"/>
</dbReference>
<gene>
    <name evidence="10" type="ORF">SO694_00004055</name>
</gene>
<evidence type="ECO:0000256" key="7">
    <source>
        <dbReference type="ARBA" id="ARBA00023303"/>
    </source>
</evidence>
<proteinExistence type="predicted"/>
<dbReference type="EMBL" id="JBBJCI010000040">
    <property type="protein sequence ID" value="KAK7249589.1"/>
    <property type="molecule type" value="Genomic_DNA"/>
</dbReference>
<feature type="transmembrane region" description="Helical" evidence="8">
    <location>
        <begin position="727"/>
        <end position="747"/>
    </location>
</feature>
<dbReference type="PANTHER" id="PTHR10117:SF54">
    <property type="entry name" value="TRANSIENT RECEPTOR POTENTIAL-GAMMA PROTEIN"/>
    <property type="match status" value="1"/>
</dbReference>
<feature type="transmembrane region" description="Helical" evidence="8">
    <location>
        <begin position="856"/>
        <end position="877"/>
    </location>
</feature>
<evidence type="ECO:0000256" key="4">
    <source>
        <dbReference type="ARBA" id="ARBA00022989"/>
    </source>
</evidence>
<evidence type="ECO:0000313" key="11">
    <source>
        <dbReference type="Proteomes" id="UP001363151"/>
    </source>
</evidence>
<keyword evidence="6 8" id="KW-0472">Membrane</keyword>
<organism evidence="10 11">
    <name type="scientific">Aureococcus anophagefferens</name>
    <name type="common">Harmful bloom alga</name>
    <dbReference type="NCBI Taxonomy" id="44056"/>
    <lineage>
        <taxon>Eukaryota</taxon>
        <taxon>Sar</taxon>
        <taxon>Stramenopiles</taxon>
        <taxon>Ochrophyta</taxon>
        <taxon>Pelagophyceae</taxon>
        <taxon>Pelagomonadales</taxon>
        <taxon>Pelagomonadaceae</taxon>
        <taxon>Aureococcus</taxon>
    </lineage>
</organism>
<reference evidence="10 11" key="1">
    <citation type="submission" date="2024-03" db="EMBL/GenBank/DDBJ databases">
        <title>Aureococcus anophagefferens CCMP1851 and Kratosvirus quantuckense: Draft genome of a second virus-susceptible host strain in the model system.</title>
        <authorList>
            <person name="Chase E."/>
            <person name="Truchon A.R."/>
            <person name="Schepens W."/>
            <person name="Wilhelm S.W."/>
        </authorList>
    </citation>
    <scope>NUCLEOTIDE SEQUENCE [LARGE SCALE GENOMIC DNA]</scope>
    <source>
        <strain evidence="10 11">CCMP1851</strain>
    </source>
</reference>
<feature type="domain" description="Ion transport" evidence="9">
    <location>
        <begin position="666"/>
        <end position="888"/>
    </location>
</feature>
<keyword evidence="3 8" id="KW-0812">Transmembrane</keyword>
<evidence type="ECO:0000256" key="6">
    <source>
        <dbReference type="ARBA" id="ARBA00023136"/>
    </source>
</evidence>
<comment type="subcellular location">
    <subcellularLocation>
        <location evidence="1">Membrane</location>
        <topology evidence="1">Multi-pass membrane protein</topology>
    </subcellularLocation>
</comment>
<evidence type="ECO:0000259" key="9">
    <source>
        <dbReference type="Pfam" id="PF00520"/>
    </source>
</evidence>
<keyword evidence="2" id="KW-0813">Transport</keyword>
<dbReference type="Gene3D" id="1.10.287.70">
    <property type="match status" value="1"/>
</dbReference>
<evidence type="ECO:0000256" key="2">
    <source>
        <dbReference type="ARBA" id="ARBA00022448"/>
    </source>
</evidence>
<evidence type="ECO:0000256" key="5">
    <source>
        <dbReference type="ARBA" id="ARBA00023065"/>
    </source>
</evidence>
<name>A0ABR1G935_AURAN</name>
<evidence type="ECO:0000256" key="3">
    <source>
        <dbReference type="ARBA" id="ARBA00022692"/>
    </source>
</evidence>
<keyword evidence="7" id="KW-0407">Ion channel</keyword>
<accession>A0ABR1G935</accession>
<dbReference type="Proteomes" id="UP001363151">
    <property type="component" value="Unassembled WGS sequence"/>
</dbReference>
<dbReference type="Pfam" id="PF00520">
    <property type="entry name" value="Ion_trans"/>
    <property type="match status" value="1"/>
</dbReference>
<feature type="transmembrane region" description="Helical" evidence="8">
    <location>
        <begin position="768"/>
        <end position="790"/>
    </location>
</feature>
<dbReference type="InterPro" id="IPR002153">
    <property type="entry name" value="TRPC_channel"/>
</dbReference>
<dbReference type="PANTHER" id="PTHR10117">
    <property type="entry name" value="TRANSIENT RECEPTOR POTENTIAL CHANNEL"/>
    <property type="match status" value="1"/>
</dbReference>